<evidence type="ECO:0000256" key="1">
    <source>
        <dbReference type="SAM" id="MobiDB-lite"/>
    </source>
</evidence>
<feature type="region of interest" description="Disordered" evidence="1">
    <location>
        <begin position="112"/>
        <end position="147"/>
    </location>
</feature>
<reference evidence="2 3" key="1">
    <citation type="journal article" date="2016" name="Mol. Biol. Evol.">
        <title>Comparative Genomics of Early-Diverging Mushroom-Forming Fungi Provides Insights into the Origins of Lignocellulose Decay Capabilities.</title>
        <authorList>
            <person name="Nagy L.G."/>
            <person name="Riley R."/>
            <person name="Tritt A."/>
            <person name="Adam C."/>
            <person name="Daum C."/>
            <person name="Floudas D."/>
            <person name="Sun H."/>
            <person name="Yadav J.S."/>
            <person name="Pangilinan J."/>
            <person name="Larsson K.H."/>
            <person name="Matsuura K."/>
            <person name="Barry K."/>
            <person name="Labutti K."/>
            <person name="Kuo R."/>
            <person name="Ohm R.A."/>
            <person name="Bhattacharya S.S."/>
            <person name="Shirouzu T."/>
            <person name="Yoshinaga Y."/>
            <person name="Martin F.M."/>
            <person name="Grigoriev I.V."/>
            <person name="Hibbett D.S."/>
        </authorList>
    </citation>
    <scope>NUCLEOTIDE SEQUENCE [LARGE SCALE GENOMIC DNA]</scope>
    <source>
        <strain evidence="2 3">HHB12733</strain>
    </source>
</reference>
<evidence type="ECO:0000313" key="2">
    <source>
        <dbReference type="EMBL" id="KZT54681.1"/>
    </source>
</evidence>
<proteinExistence type="predicted"/>
<dbReference type="AlphaFoldDB" id="A0A165EEB0"/>
<dbReference type="InParanoid" id="A0A165EEB0"/>
<organism evidence="2 3">
    <name type="scientific">Calocera cornea HHB12733</name>
    <dbReference type="NCBI Taxonomy" id="1353952"/>
    <lineage>
        <taxon>Eukaryota</taxon>
        <taxon>Fungi</taxon>
        <taxon>Dikarya</taxon>
        <taxon>Basidiomycota</taxon>
        <taxon>Agaricomycotina</taxon>
        <taxon>Dacrymycetes</taxon>
        <taxon>Dacrymycetales</taxon>
        <taxon>Dacrymycetaceae</taxon>
        <taxon>Calocera</taxon>
    </lineage>
</organism>
<protein>
    <submittedName>
        <fullName evidence="2">Uncharacterized protein</fullName>
    </submittedName>
</protein>
<dbReference type="EMBL" id="KV424009">
    <property type="protein sequence ID" value="KZT54681.1"/>
    <property type="molecule type" value="Genomic_DNA"/>
</dbReference>
<feature type="compositionally biased region" description="Basic and acidic residues" evidence="1">
    <location>
        <begin position="112"/>
        <end position="140"/>
    </location>
</feature>
<sequence>MSMRFSVESVQEVEANIDVALQHPVVGRAALNLLALNPFSPVNGEMPPTPISPNPLMRILRTAAMLYHELMVAGMPEERARMFHLAHIVLHHDDSREVLAWANRRDQLEAEYRAARSDVSDDGRPPSDMDGSDDRLSIRPEEDEEEQALREQAMLQEERIQNLARLAQTDLVNDRSPPFSSTKLRNWISELRSLLRGFERAGEVQDENSDMDTVKYILDKVADSVAPALAWEGGHITQQALWLVTYFRDVEALVPNAPSAAT</sequence>
<dbReference type="Proteomes" id="UP000076842">
    <property type="component" value="Unassembled WGS sequence"/>
</dbReference>
<dbReference type="OrthoDB" id="10545316at2759"/>
<accession>A0A165EEB0</accession>
<evidence type="ECO:0000313" key="3">
    <source>
        <dbReference type="Proteomes" id="UP000076842"/>
    </source>
</evidence>
<keyword evidence="3" id="KW-1185">Reference proteome</keyword>
<name>A0A165EEB0_9BASI</name>
<gene>
    <name evidence="2" type="ORF">CALCODRAFT_519189</name>
</gene>